<organism evidence="1 2">
    <name type="scientific">Ascobolus immersus RN42</name>
    <dbReference type="NCBI Taxonomy" id="1160509"/>
    <lineage>
        <taxon>Eukaryota</taxon>
        <taxon>Fungi</taxon>
        <taxon>Dikarya</taxon>
        <taxon>Ascomycota</taxon>
        <taxon>Pezizomycotina</taxon>
        <taxon>Pezizomycetes</taxon>
        <taxon>Pezizales</taxon>
        <taxon>Ascobolaceae</taxon>
        <taxon>Ascobolus</taxon>
    </lineage>
</organism>
<dbReference type="EMBL" id="ML120303">
    <property type="protein sequence ID" value="RPA70525.1"/>
    <property type="molecule type" value="Genomic_DNA"/>
</dbReference>
<evidence type="ECO:0000313" key="1">
    <source>
        <dbReference type="EMBL" id="RPA70525.1"/>
    </source>
</evidence>
<sequence length="280" mass="31552">MQKYTEKAKTWNRNLGLIVGTPVPGTVTPEGQPLIITEGLLREQGKLQREYFAKPVVRPEKVHPEIFDLVLKENGLKARAALAQEAKAANEAAGMPRAQIEKEYNDALHRIPLATLIHTTEQLNAALSAVGQSRSEWEEGTVRYKLAQRKRLPEWKIYKQLLTVHAAESTLNMARAQQGTEDAHLRALQMNVEMESAEAARLMQIHGHDPEQWKPNRGVDPATNEDLGPGLLWARQHHFEAVTKVSTIYQRLLQSAAARSMEFFQLKAQVRGNGDRYQSI</sequence>
<keyword evidence="2" id="KW-1185">Reference proteome</keyword>
<accession>A0A3N4H6D9</accession>
<dbReference type="Proteomes" id="UP000275078">
    <property type="component" value="Unassembled WGS sequence"/>
</dbReference>
<name>A0A3N4H6D9_ASCIM</name>
<proteinExistence type="predicted"/>
<reference evidence="1 2" key="1">
    <citation type="journal article" date="2018" name="Nat. Ecol. Evol.">
        <title>Pezizomycetes genomes reveal the molecular basis of ectomycorrhizal truffle lifestyle.</title>
        <authorList>
            <person name="Murat C."/>
            <person name="Payen T."/>
            <person name="Noel B."/>
            <person name="Kuo A."/>
            <person name="Morin E."/>
            <person name="Chen J."/>
            <person name="Kohler A."/>
            <person name="Krizsan K."/>
            <person name="Balestrini R."/>
            <person name="Da Silva C."/>
            <person name="Montanini B."/>
            <person name="Hainaut M."/>
            <person name="Levati E."/>
            <person name="Barry K.W."/>
            <person name="Belfiori B."/>
            <person name="Cichocki N."/>
            <person name="Clum A."/>
            <person name="Dockter R.B."/>
            <person name="Fauchery L."/>
            <person name="Guy J."/>
            <person name="Iotti M."/>
            <person name="Le Tacon F."/>
            <person name="Lindquist E.A."/>
            <person name="Lipzen A."/>
            <person name="Malagnac F."/>
            <person name="Mello A."/>
            <person name="Molinier V."/>
            <person name="Miyauchi S."/>
            <person name="Poulain J."/>
            <person name="Riccioni C."/>
            <person name="Rubini A."/>
            <person name="Sitrit Y."/>
            <person name="Splivallo R."/>
            <person name="Traeger S."/>
            <person name="Wang M."/>
            <person name="Zifcakova L."/>
            <person name="Wipf D."/>
            <person name="Zambonelli A."/>
            <person name="Paolocci F."/>
            <person name="Nowrousian M."/>
            <person name="Ottonello S."/>
            <person name="Baldrian P."/>
            <person name="Spatafora J.W."/>
            <person name="Henrissat B."/>
            <person name="Nagy L.G."/>
            <person name="Aury J.M."/>
            <person name="Wincker P."/>
            <person name="Grigoriev I.V."/>
            <person name="Bonfante P."/>
            <person name="Martin F.M."/>
        </authorList>
    </citation>
    <scope>NUCLEOTIDE SEQUENCE [LARGE SCALE GENOMIC DNA]</scope>
    <source>
        <strain evidence="1 2">RN42</strain>
    </source>
</reference>
<gene>
    <name evidence="1" type="ORF">BJ508DRAFT_337111</name>
</gene>
<dbReference type="AlphaFoldDB" id="A0A3N4H6D9"/>
<evidence type="ECO:0000313" key="2">
    <source>
        <dbReference type="Proteomes" id="UP000275078"/>
    </source>
</evidence>
<protein>
    <submittedName>
        <fullName evidence="1">Uncharacterized protein</fullName>
    </submittedName>
</protein>